<proteinExistence type="predicted"/>
<protein>
    <submittedName>
        <fullName evidence="1">Uncharacterized protein</fullName>
    </submittedName>
</protein>
<name>A0A453EP18_AEGTS</name>
<reference evidence="2" key="2">
    <citation type="journal article" date="2017" name="Nat. Plants">
        <title>The Aegilops tauschii genome reveals multiple impacts of transposons.</title>
        <authorList>
            <person name="Zhao G."/>
            <person name="Zou C."/>
            <person name="Li K."/>
            <person name="Wang K."/>
            <person name="Li T."/>
            <person name="Gao L."/>
            <person name="Zhang X."/>
            <person name="Wang H."/>
            <person name="Yang Z."/>
            <person name="Liu X."/>
            <person name="Jiang W."/>
            <person name="Mao L."/>
            <person name="Kong X."/>
            <person name="Jiao Y."/>
            <person name="Jia J."/>
        </authorList>
    </citation>
    <scope>NUCLEOTIDE SEQUENCE [LARGE SCALE GENOMIC DNA]</scope>
    <source>
        <strain evidence="2">cv. AL8/78</strain>
    </source>
</reference>
<evidence type="ECO:0000313" key="2">
    <source>
        <dbReference type="Proteomes" id="UP000015105"/>
    </source>
</evidence>
<reference evidence="2" key="1">
    <citation type="journal article" date="2014" name="Science">
        <title>Ancient hybridizations among the ancestral genomes of bread wheat.</title>
        <authorList>
            <consortium name="International Wheat Genome Sequencing Consortium,"/>
            <person name="Marcussen T."/>
            <person name="Sandve S.R."/>
            <person name="Heier L."/>
            <person name="Spannagl M."/>
            <person name="Pfeifer M."/>
            <person name="Jakobsen K.S."/>
            <person name="Wulff B.B."/>
            <person name="Steuernagel B."/>
            <person name="Mayer K.F."/>
            <person name="Olsen O.A."/>
        </authorList>
    </citation>
    <scope>NUCLEOTIDE SEQUENCE [LARGE SCALE GENOMIC DNA]</scope>
    <source>
        <strain evidence="2">cv. AL8/78</strain>
    </source>
</reference>
<dbReference type="Gramene" id="AET3Gv20412700.1">
    <property type="protein sequence ID" value="AET3Gv20412700.1"/>
    <property type="gene ID" value="AET3Gv20412700"/>
</dbReference>
<dbReference type="Proteomes" id="UP000015105">
    <property type="component" value="Chromosome 3D"/>
</dbReference>
<accession>A0A453EP18</accession>
<reference evidence="1" key="5">
    <citation type="journal article" date="2021" name="G3 (Bethesda)">
        <title>Aegilops tauschii genome assembly Aet v5.0 features greater sequence contiguity and improved annotation.</title>
        <authorList>
            <person name="Wang L."/>
            <person name="Zhu T."/>
            <person name="Rodriguez J.C."/>
            <person name="Deal K.R."/>
            <person name="Dubcovsky J."/>
            <person name="McGuire P.E."/>
            <person name="Lux T."/>
            <person name="Spannagl M."/>
            <person name="Mayer K.F.X."/>
            <person name="Baldrich P."/>
            <person name="Meyers B.C."/>
            <person name="Huo N."/>
            <person name="Gu Y.Q."/>
            <person name="Zhou H."/>
            <person name="Devos K.M."/>
            <person name="Bennetzen J.L."/>
            <person name="Unver T."/>
            <person name="Budak H."/>
            <person name="Gulick P.J."/>
            <person name="Galiba G."/>
            <person name="Kalapos B."/>
            <person name="Nelson D.R."/>
            <person name="Li P."/>
            <person name="You F.M."/>
            <person name="Luo M.C."/>
            <person name="Dvorak J."/>
        </authorList>
    </citation>
    <scope>NUCLEOTIDE SEQUENCE [LARGE SCALE GENOMIC DNA]</scope>
    <source>
        <strain evidence="1">cv. AL8/78</strain>
    </source>
</reference>
<organism evidence="1 2">
    <name type="scientific">Aegilops tauschii subsp. strangulata</name>
    <name type="common">Goatgrass</name>
    <dbReference type="NCBI Taxonomy" id="200361"/>
    <lineage>
        <taxon>Eukaryota</taxon>
        <taxon>Viridiplantae</taxon>
        <taxon>Streptophyta</taxon>
        <taxon>Embryophyta</taxon>
        <taxon>Tracheophyta</taxon>
        <taxon>Spermatophyta</taxon>
        <taxon>Magnoliopsida</taxon>
        <taxon>Liliopsida</taxon>
        <taxon>Poales</taxon>
        <taxon>Poaceae</taxon>
        <taxon>BOP clade</taxon>
        <taxon>Pooideae</taxon>
        <taxon>Triticodae</taxon>
        <taxon>Triticeae</taxon>
        <taxon>Triticinae</taxon>
        <taxon>Aegilops</taxon>
    </lineage>
</organism>
<dbReference type="EnsemblPlants" id="AET3Gv20412700.1">
    <property type="protein sequence ID" value="AET3Gv20412700.1"/>
    <property type="gene ID" value="AET3Gv20412700"/>
</dbReference>
<sequence>MFSHKFVMSCSIKLTAFDTMKILISTGQKELEKIMQENQEKTS</sequence>
<reference evidence="1" key="4">
    <citation type="submission" date="2019-03" db="UniProtKB">
        <authorList>
            <consortium name="EnsemblPlants"/>
        </authorList>
    </citation>
    <scope>IDENTIFICATION</scope>
</reference>
<keyword evidence="2" id="KW-1185">Reference proteome</keyword>
<evidence type="ECO:0000313" key="1">
    <source>
        <dbReference type="EnsemblPlants" id="AET3Gv20412700.1"/>
    </source>
</evidence>
<reference evidence="1" key="3">
    <citation type="journal article" date="2017" name="Nature">
        <title>Genome sequence of the progenitor of the wheat D genome Aegilops tauschii.</title>
        <authorList>
            <person name="Luo M.C."/>
            <person name="Gu Y.Q."/>
            <person name="Puiu D."/>
            <person name="Wang H."/>
            <person name="Twardziok S.O."/>
            <person name="Deal K.R."/>
            <person name="Huo N."/>
            <person name="Zhu T."/>
            <person name="Wang L."/>
            <person name="Wang Y."/>
            <person name="McGuire P.E."/>
            <person name="Liu S."/>
            <person name="Long H."/>
            <person name="Ramasamy R.K."/>
            <person name="Rodriguez J.C."/>
            <person name="Van S.L."/>
            <person name="Yuan L."/>
            <person name="Wang Z."/>
            <person name="Xia Z."/>
            <person name="Xiao L."/>
            <person name="Anderson O.D."/>
            <person name="Ouyang S."/>
            <person name="Liang Y."/>
            <person name="Zimin A.V."/>
            <person name="Pertea G."/>
            <person name="Qi P."/>
            <person name="Bennetzen J.L."/>
            <person name="Dai X."/>
            <person name="Dawson M.W."/>
            <person name="Muller H.G."/>
            <person name="Kugler K."/>
            <person name="Rivarola-Duarte L."/>
            <person name="Spannagl M."/>
            <person name="Mayer K.F.X."/>
            <person name="Lu F.H."/>
            <person name="Bevan M.W."/>
            <person name="Leroy P."/>
            <person name="Li P."/>
            <person name="You F.M."/>
            <person name="Sun Q."/>
            <person name="Liu Z."/>
            <person name="Lyons E."/>
            <person name="Wicker T."/>
            <person name="Salzberg S.L."/>
            <person name="Devos K.M."/>
            <person name="Dvorak J."/>
        </authorList>
    </citation>
    <scope>NUCLEOTIDE SEQUENCE [LARGE SCALE GENOMIC DNA]</scope>
    <source>
        <strain evidence="1">cv. AL8/78</strain>
    </source>
</reference>
<dbReference type="AlphaFoldDB" id="A0A453EP18"/>